<dbReference type="PANTHER" id="PTHR36154:SF1">
    <property type="entry name" value="DNA-BINDING TRANSCRIPTIONAL ACTIVATOR ALPA"/>
    <property type="match status" value="1"/>
</dbReference>
<dbReference type="EMBL" id="JACYTR010000008">
    <property type="protein sequence ID" value="MBD8525314.1"/>
    <property type="molecule type" value="Genomic_DNA"/>
</dbReference>
<gene>
    <name evidence="2" type="ORF">IFO71_06115</name>
</gene>
<comment type="caution">
    <text evidence="2">The sequence shown here is derived from an EMBL/GenBank/DDBJ whole genome shotgun (WGS) entry which is preliminary data.</text>
</comment>
<dbReference type="Pfam" id="PF05930">
    <property type="entry name" value="Phage_AlpA"/>
    <property type="match status" value="1"/>
</dbReference>
<protein>
    <submittedName>
        <fullName evidence="2">AlpA family phage regulatory protein</fullName>
    </submittedName>
</protein>
<dbReference type="Gene3D" id="1.10.238.160">
    <property type="match status" value="1"/>
</dbReference>
<reference evidence="2 3" key="1">
    <citation type="submission" date="2020-09" db="EMBL/GenBank/DDBJ databases">
        <title>Pseudoxanthomonas sp. CAU 1598 isolated from sand of Yaerae Beach.</title>
        <authorList>
            <person name="Kim W."/>
        </authorList>
    </citation>
    <scope>NUCLEOTIDE SEQUENCE [LARGE SCALE GENOMIC DNA]</scope>
    <source>
        <strain evidence="2 3">CAU 1598</strain>
    </source>
</reference>
<keyword evidence="3" id="KW-1185">Reference proteome</keyword>
<evidence type="ECO:0000256" key="1">
    <source>
        <dbReference type="SAM" id="MobiDB-lite"/>
    </source>
</evidence>
<name>A0AAW3ZKV1_9GAMM</name>
<sequence>MIQAPPPSSNLSGQSRPALPTSATPRLLRLPEVIKRTGLSRSAIYAAEATGRFPTRVCLTARAVAWVETELDQWVMERIASRSIEAKAA</sequence>
<dbReference type="InterPro" id="IPR052931">
    <property type="entry name" value="Prophage_regulatory_activator"/>
</dbReference>
<organism evidence="2 3">
    <name type="scientific">Pseudomarimonas arenosa</name>
    <dbReference type="NCBI Taxonomy" id="2774145"/>
    <lineage>
        <taxon>Bacteria</taxon>
        <taxon>Pseudomonadati</taxon>
        <taxon>Pseudomonadota</taxon>
        <taxon>Gammaproteobacteria</taxon>
        <taxon>Lysobacterales</taxon>
        <taxon>Lysobacteraceae</taxon>
        <taxon>Pseudomarimonas</taxon>
    </lineage>
</organism>
<dbReference type="AlphaFoldDB" id="A0AAW3ZKV1"/>
<evidence type="ECO:0000313" key="2">
    <source>
        <dbReference type="EMBL" id="MBD8525314.1"/>
    </source>
</evidence>
<proteinExistence type="predicted"/>
<dbReference type="InterPro" id="IPR010260">
    <property type="entry name" value="AlpA"/>
</dbReference>
<feature type="region of interest" description="Disordered" evidence="1">
    <location>
        <begin position="1"/>
        <end position="24"/>
    </location>
</feature>
<dbReference type="Proteomes" id="UP000613768">
    <property type="component" value="Unassembled WGS sequence"/>
</dbReference>
<evidence type="ECO:0000313" key="3">
    <source>
        <dbReference type="Proteomes" id="UP000613768"/>
    </source>
</evidence>
<dbReference type="PANTHER" id="PTHR36154">
    <property type="entry name" value="DNA-BINDING TRANSCRIPTIONAL ACTIVATOR ALPA"/>
    <property type="match status" value="1"/>
</dbReference>
<accession>A0AAW3ZKV1</accession>